<protein>
    <submittedName>
        <fullName evidence="1">Uncharacterized protein</fullName>
    </submittedName>
</protein>
<name>A0A0V1MKI6_9BILA</name>
<proteinExistence type="predicted"/>
<comment type="caution">
    <text evidence="1">The sequence shown here is derived from an EMBL/GenBank/DDBJ whole genome shotgun (WGS) entry which is preliminary data.</text>
</comment>
<reference evidence="1 2" key="1">
    <citation type="submission" date="2015-01" db="EMBL/GenBank/DDBJ databases">
        <title>Evolution of Trichinella species and genotypes.</title>
        <authorList>
            <person name="Korhonen P.K."/>
            <person name="Edoardo P."/>
            <person name="Giuseppe L.R."/>
            <person name="Gasser R.B."/>
        </authorList>
    </citation>
    <scope>NUCLEOTIDE SEQUENCE [LARGE SCALE GENOMIC DNA]</scope>
    <source>
        <strain evidence="1">ISS1980</strain>
    </source>
</reference>
<evidence type="ECO:0000313" key="2">
    <source>
        <dbReference type="Proteomes" id="UP000054843"/>
    </source>
</evidence>
<evidence type="ECO:0000313" key="1">
    <source>
        <dbReference type="EMBL" id="KRZ72285.1"/>
    </source>
</evidence>
<dbReference type="AlphaFoldDB" id="A0A0V1MKI6"/>
<keyword evidence="2" id="KW-1185">Reference proteome</keyword>
<accession>A0A0V1MKI6</accession>
<gene>
    <name evidence="1" type="ORF">T10_4683</name>
</gene>
<organism evidence="1 2">
    <name type="scientific">Trichinella papuae</name>
    <dbReference type="NCBI Taxonomy" id="268474"/>
    <lineage>
        <taxon>Eukaryota</taxon>
        <taxon>Metazoa</taxon>
        <taxon>Ecdysozoa</taxon>
        <taxon>Nematoda</taxon>
        <taxon>Enoplea</taxon>
        <taxon>Dorylaimia</taxon>
        <taxon>Trichinellida</taxon>
        <taxon>Trichinellidae</taxon>
        <taxon>Trichinella</taxon>
    </lineage>
</organism>
<dbReference type="EMBL" id="JYDO01000081">
    <property type="protein sequence ID" value="KRZ72285.1"/>
    <property type="molecule type" value="Genomic_DNA"/>
</dbReference>
<dbReference type="Proteomes" id="UP000054843">
    <property type="component" value="Unassembled WGS sequence"/>
</dbReference>
<sequence>MYSAEQLSEPSERGTFYGSLKKFYEESSFVAKMLMEYWSMIFLCRGQQSEYLLYNIFFENELLLRLINVCSILTYCKNMIISAKGPSINFKVEQHGSLIIFFIPSSLVAL</sequence>